<dbReference type="Proteomes" id="UP000011131">
    <property type="component" value="Chromosome"/>
</dbReference>
<dbReference type="STRING" id="1278073.MYSTI_05151"/>
<proteinExistence type="predicted"/>
<gene>
    <name evidence="2" type="ordered locus">MYSTI_05151</name>
</gene>
<evidence type="ECO:0000256" key="1">
    <source>
        <dbReference type="SAM" id="MobiDB-lite"/>
    </source>
</evidence>
<dbReference type="HOGENOM" id="CLU_1576822_0_0_7"/>
<feature type="compositionally biased region" description="Pro residues" evidence="1">
    <location>
        <begin position="177"/>
        <end position="191"/>
    </location>
</feature>
<accession>L7UEI1</accession>
<protein>
    <submittedName>
        <fullName evidence="2">Uncharacterized protein</fullName>
    </submittedName>
</protein>
<dbReference type="AlphaFoldDB" id="L7UEI1"/>
<evidence type="ECO:0000313" key="2">
    <source>
        <dbReference type="EMBL" id="AGC46438.1"/>
    </source>
</evidence>
<keyword evidence="3" id="KW-1185">Reference proteome</keyword>
<sequence length="191" mass="20467">MGEDALPVTPSEPPPSRLPPSAFVVALRELEPRAAALLTRRLVAGDSLEGCARFLGVSEAALSVSLLRAAVVLARSLTPTAREPAEGEEEAAWARMLTAALEREEAPVPTGLVPVVDVCRRLRAVSGEVATGLESATQEELASPRRRREDWMRRLAVAALLALTAYLYLSRPQEPSRLPPPPPRQSPPDAG</sequence>
<organism evidence="2 3">
    <name type="scientific">Myxococcus stipitatus (strain DSM 14675 / JCM 12634 / Mx s8)</name>
    <dbReference type="NCBI Taxonomy" id="1278073"/>
    <lineage>
        <taxon>Bacteria</taxon>
        <taxon>Pseudomonadati</taxon>
        <taxon>Myxococcota</taxon>
        <taxon>Myxococcia</taxon>
        <taxon>Myxococcales</taxon>
        <taxon>Cystobacterineae</taxon>
        <taxon>Myxococcaceae</taxon>
        <taxon>Myxococcus</taxon>
    </lineage>
</organism>
<evidence type="ECO:0000313" key="3">
    <source>
        <dbReference type="Proteomes" id="UP000011131"/>
    </source>
</evidence>
<name>L7UEI1_MYXSD</name>
<dbReference type="KEGG" id="msd:MYSTI_05151"/>
<feature type="region of interest" description="Disordered" evidence="1">
    <location>
        <begin position="172"/>
        <end position="191"/>
    </location>
</feature>
<reference evidence="2 3" key="1">
    <citation type="journal article" date="2013" name="Genome Announc.">
        <title>Complete genome sequence of Myxococcus stipitatus strain DSM 14675, a fruiting myxobacterium.</title>
        <authorList>
            <person name="Huntley S."/>
            <person name="Kneip S."/>
            <person name="Treuner-Lange A."/>
            <person name="Sogaard-Andersen L."/>
        </authorList>
    </citation>
    <scope>NUCLEOTIDE SEQUENCE [LARGE SCALE GENOMIC DNA]</scope>
    <source>
        <strain evidence="3">DSM 14675 / JCM 12634 / Mx s8</strain>
    </source>
</reference>
<dbReference type="PATRIC" id="fig|1278073.3.peg.5226"/>
<dbReference type="OrthoDB" id="5526492at2"/>
<dbReference type="EMBL" id="CP004025">
    <property type="protein sequence ID" value="AGC46438.1"/>
    <property type="molecule type" value="Genomic_DNA"/>
</dbReference>